<accession>A0A0W8E5W2</accession>
<dbReference type="Pfam" id="PF01136">
    <property type="entry name" value="Peptidase_U32"/>
    <property type="match status" value="2"/>
</dbReference>
<dbReference type="PANTHER" id="PTHR30217">
    <property type="entry name" value="PEPTIDASE U32 FAMILY"/>
    <property type="match status" value="1"/>
</dbReference>
<dbReference type="GO" id="GO:0008233">
    <property type="term" value="F:peptidase activity"/>
    <property type="evidence" value="ECO:0007669"/>
    <property type="project" value="UniProtKB-KW"/>
</dbReference>
<dbReference type="InterPro" id="IPR020988">
    <property type="entry name" value="Pept_U32_collagenase"/>
</dbReference>
<reference evidence="2" key="1">
    <citation type="journal article" date="2015" name="Proc. Natl. Acad. Sci. U.S.A.">
        <title>Networks of energetic and metabolic interactions define dynamics in microbial communities.</title>
        <authorList>
            <person name="Embree M."/>
            <person name="Liu J.K."/>
            <person name="Al-Bassam M.M."/>
            <person name="Zengler K."/>
        </authorList>
    </citation>
    <scope>NUCLEOTIDE SEQUENCE</scope>
</reference>
<dbReference type="InterPro" id="IPR001539">
    <property type="entry name" value="Peptidase_U32"/>
</dbReference>
<evidence type="ECO:0000313" key="2">
    <source>
        <dbReference type="EMBL" id="KUG03989.1"/>
    </source>
</evidence>
<proteinExistence type="predicted"/>
<gene>
    <name evidence="2" type="ORF">ASZ90_018606</name>
</gene>
<evidence type="ECO:0000259" key="1">
    <source>
        <dbReference type="Pfam" id="PF12392"/>
    </source>
</evidence>
<keyword evidence="2" id="KW-0645">Protease</keyword>
<dbReference type="GO" id="GO:0006508">
    <property type="term" value="P:proteolysis"/>
    <property type="evidence" value="ECO:0007669"/>
    <property type="project" value="UniProtKB-KW"/>
</dbReference>
<organism evidence="2">
    <name type="scientific">hydrocarbon metagenome</name>
    <dbReference type="NCBI Taxonomy" id="938273"/>
    <lineage>
        <taxon>unclassified sequences</taxon>
        <taxon>metagenomes</taxon>
        <taxon>ecological metagenomes</taxon>
    </lineage>
</organism>
<dbReference type="Pfam" id="PF12392">
    <property type="entry name" value="DUF3656"/>
    <property type="match status" value="1"/>
</dbReference>
<keyword evidence="2" id="KW-0378">Hydrolase</keyword>
<sequence length="828" mass="93597">MELLAPAGNRDALHAAIENGADAVYLGGKNFSARQSAENFSDEDIARALEYARSRNRKIYVAVNTLIDDEEFGPALDYAWNLHMMDIDALIVQDLGFMDALHQVIPAMKVHASTQMTIHNSEGVHFLEKQGIKRVVMSREMQMEDIQAVKQTAQNIELEVFVHGALCFSYSGQCLFSSMVGGRSGNRGRCAQPCRLPYDLYSISSAQRISTPDKGRYLLSPSDLCLIEYLPELKAIGVDSLKIEGRMKRAEYVAVVTRAYREVLDMLQEEPFYRPANKVRDKLLKIFNRNFTSGHFIFDRSSFLSSKRPNNRGVYVGRVVAQDKDYGTTVKLNDSVSLGDGLEIWVNKGKNPTFVVNNMKIRGLAAEHAQPGDTVEFRLDKRVSPQDRIFKTHDEELISEALLSMKGAEEQRIRVDIKAVLEEGQPLKLILTDEKGHQIEEISNNKARRAENQPLNESILKSKIDRMGNTPYYLGDFEFQSDADLILPFSEINETRRRAVQSLKRLSLNLDPKGIQEEETFRRNRAKFIPLTKKGRSIIKPELTITVSGIDQAYAAIKTGADIVYFDLAGIGQKKRISIEELEGLKQYSARYLCQVIPALPRIQKPGEASAWLGLKAAGFNTIMAGNIGALNWSLNNGINSRVDYSFNVFNSYSLRFLVQQGVERACVSPELNYNCLKNIRGLNLGEVIVHGELILMTSQYCMLQGVLGDATDRCQGFCHQDRYAIKDDLGYSFPIETDTYCRFYVFNSRTLCMIDDLDKIIALRPGGLRIEARHAQEREVEMVVRNYRRAIDDILNGSKKDLQSYRSEIEKTTPSPFTRGHYYRGVI</sequence>
<name>A0A0W8E5W2_9ZZZZ</name>
<dbReference type="EMBL" id="LNQE01001863">
    <property type="protein sequence ID" value="KUG03989.1"/>
    <property type="molecule type" value="Genomic_DNA"/>
</dbReference>
<dbReference type="PANTHER" id="PTHR30217:SF10">
    <property type="entry name" value="23S RRNA 5-HYDROXYCYTIDINE C2501 SYNTHASE"/>
    <property type="match status" value="1"/>
</dbReference>
<dbReference type="AlphaFoldDB" id="A0A0W8E5W2"/>
<feature type="domain" description="Peptidase U32 collagenase" evidence="1">
    <location>
        <begin position="389"/>
        <end position="505"/>
    </location>
</feature>
<dbReference type="InterPro" id="IPR051454">
    <property type="entry name" value="RNA/ubiquinone_mod_enzymes"/>
</dbReference>
<comment type="caution">
    <text evidence="2">The sequence shown here is derived from an EMBL/GenBank/DDBJ whole genome shotgun (WGS) entry which is preliminary data.</text>
</comment>
<protein>
    <submittedName>
        <fullName evidence="2">Protease</fullName>
    </submittedName>
</protein>